<feature type="non-terminal residue" evidence="3">
    <location>
        <position position="111"/>
    </location>
</feature>
<proteinExistence type="predicted"/>
<sequence length="111" mass="12394">MRSDNEMSEKTKQKRILLVDDDANVLAVISDLLKSTGYAVYEASDAQEATRVVKEEFIDLALIDLRMPGTDGIDLMLSLKKMKLHLRVIIYSGYPSINTAIDALKKGADNY</sequence>
<dbReference type="CDD" id="cd00156">
    <property type="entry name" value="REC"/>
    <property type="match status" value="1"/>
</dbReference>
<dbReference type="EMBL" id="BARS01000148">
    <property type="protein sequence ID" value="GAF72672.1"/>
    <property type="molecule type" value="Genomic_DNA"/>
</dbReference>
<reference evidence="3" key="1">
    <citation type="journal article" date="2014" name="Front. Microbiol.">
        <title>High frequency of phylogenetically diverse reductive dehalogenase-homologous genes in deep subseafloor sedimentary metagenomes.</title>
        <authorList>
            <person name="Kawai M."/>
            <person name="Futagami T."/>
            <person name="Toyoda A."/>
            <person name="Takaki Y."/>
            <person name="Nishi S."/>
            <person name="Hori S."/>
            <person name="Arai W."/>
            <person name="Tsubouchi T."/>
            <person name="Morono Y."/>
            <person name="Uchiyama I."/>
            <person name="Ito T."/>
            <person name="Fujiyama A."/>
            <person name="Inagaki F."/>
            <person name="Takami H."/>
        </authorList>
    </citation>
    <scope>NUCLEOTIDE SEQUENCE</scope>
    <source>
        <strain evidence="3">Expedition CK06-06</strain>
    </source>
</reference>
<accession>X0S9R8</accession>
<dbReference type="InterPro" id="IPR001789">
    <property type="entry name" value="Sig_transdc_resp-reg_receiver"/>
</dbReference>
<dbReference type="PANTHER" id="PTHR44591">
    <property type="entry name" value="STRESS RESPONSE REGULATOR PROTEIN 1"/>
    <property type="match status" value="1"/>
</dbReference>
<dbReference type="InterPro" id="IPR050595">
    <property type="entry name" value="Bact_response_regulator"/>
</dbReference>
<dbReference type="InterPro" id="IPR011006">
    <property type="entry name" value="CheY-like_superfamily"/>
</dbReference>
<dbReference type="AlphaFoldDB" id="X0S9R8"/>
<evidence type="ECO:0000313" key="3">
    <source>
        <dbReference type="EMBL" id="GAF72672.1"/>
    </source>
</evidence>
<dbReference type="PANTHER" id="PTHR44591:SF3">
    <property type="entry name" value="RESPONSE REGULATORY DOMAIN-CONTAINING PROTEIN"/>
    <property type="match status" value="1"/>
</dbReference>
<dbReference type="SUPFAM" id="SSF52172">
    <property type="entry name" value="CheY-like"/>
    <property type="match status" value="1"/>
</dbReference>
<gene>
    <name evidence="3" type="ORF">S01H1_00426</name>
</gene>
<dbReference type="PROSITE" id="PS50110">
    <property type="entry name" value="RESPONSE_REGULATORY"/>
    <property type="match status" value="1"/>
</dbReference>
<organism evidence="3">
    <name type="scientific">marine sediment metagenome</name>
    <dbReference type="NCBI Taxonomy" id="412755"/>
    <lineage>
        <taxon>unclassified sequences</taxon>
        <taxon>metagenomes</taxon>
        <taxon>ecological metagenomes</taxon>
    </lineage>
</organism>
<comment type="caution">
    <text evidence="3">The sequence shown here is derived from an EMBL/GenBank/DDBJ whole genome shotgun (WGS) entry which is preliminary data.</text>
</comment>
<protein>
    <recommendedName>
        <fullName evidence="2">Response regulatory domain-containing protein</fullName>
    </recommendedName>
</protein>
<dbReference type="SMART" id="SM00448">
    <property type="entry name" value="REC"/>
    <property type="match status" value="1"/>
</dbReference>
<dbReference type="Gene3D" id="3.40.50.2300">
    <property type="match status" value="1"/>
</dbReference>
<dbReference type="Pfam" id="PF00072">
    <property type="entry name" value="Response_reg"/>
    <property type="match status" value="1"/>
</dbReference>
<feature type="domain" description="Response regulatory" evidence="2">
    <location>
        <begin position="15"/>
        <end position="111"/>
    </location>
</feature>
<evidence type="ECO:0000259" key="2">
    <source>
        <dbReference type="PROSITE" id="PS50110"/>
    </source>
</evidence>
<keyword evidence="1" id="KW-0597">Phosphoprotein</keyword>
<name>X0S9R8_9ZZZZ</name>
<dbReference type="GO" id="GO:0000160">
    <property type="term" value="P:phosphorelay signal transduction system"/>
    <property type="evidence" value="ECO:0007669"/>
    <property type="project" value="InterPro"/>
</dbReference>
<evidence type="ECO:0000256" key="1">
    <source>
        <dbReference type="ARBA" id="ARBA00022553"/>
    </source>
</evidence>